<dbReference type="GO" id="GO:0032259">
    <property type="term" value="P:methylation"/>
    <property type="evidence" value="ECO:0007669"/>
    <property type="project" value="UniProtKB-KW"/>
</dbReference>
<evidence type="ECO:0000256" key="1">
    <source>
        <dbReference type="ARBA" id="ARBA00022603"/>
    </source>
</evidence>
<dbReference type="GO" id="GO:0008757">
    <property type="term" value="F:S-adenosylmethionine-dependent methyltransferase activity"/>
    <property type="evidence" value="ECO:0007669"/>
    <property type="project" value="UniProtKB-ARBA"/>
</dbReference>
<evidence type="ECO:0000256" key="3">
    <source>
        <dbReference type="ARBA" id="ARBA00022691"/>
    </source>
</evidence>
<dbReference type="PROSITE" id="PS51143">
    <property type="entry name" value="MT_A70"/>
    <property type="match status" value="1"/>
</dbReference>
<dbReference type="PANTHER" id="PTHR12829">
    <property type="entry name" value="N6-ADENOSINE-METHYLTRANSFERASE"/>
    <property type="match status" value="1"/>
</dbReference>
<dbReference type="PANTHER" id="PTHR12829:SF7">
    <property type="entry name" value="N6-ADENOSINE-METHYLTRANSFERASE CATALYTIC SUBUNIT"/>
    <property type="match status" value="1"/>
</dbReference>
<dbReference type="Pfam" id="PF05063">
    <property type="entry name" value="MT-A70"/>
    <property type="match status" value="1"/>
</dbReference>
<comment type="similarity">
    <text evidence="4">Belongs to the MT-A70-like family.</text>
</comment>
<gene>
    <name evidence="5" type="ORF">P6N53_18165</name>
</gene>
<dbReference type="GO" id="GO:0008173">
    <property type="term" value="F:RNA methyltransferase activity"/>
    <property type="evidence" value="ECO:0007669"/>
    <property type="project" value="UniProtKB-ARBA"/>
</dbReference>
<reference evidence="5" key="1">
    <citation type="journal article" date="2023" name="J. Hazard. Mater.">
        <title>Anaerobic biodegradation of pyrene and benzo[a]pyrene by a new sulfate-reducing Desulforamulus aquiferis strain DSA.</title>
        <authorList>
            <person name="Zhang Z."/>
            <person name="Sun J."/>
            <person name="Gong X."/>
            <person name="Wang C."/>
            <person name="Wang H."/>
        </authorList>
    </citation>
    <scope>NUCLEOTIDE SEQUENCE</scope>
    <source>
        <strain evidence="5">DSA</strain>
    </source>
</reference>
<reference evidence="5" key="2">
    <citation type="submission" date="2023-03" db="EMBL/GenBank/DDBJ databases">
        <authorList>
            <person name="Zhang Z."/>
        </authorList>
    </citation>
    <scope>NUCLEOTIDE SEQUENCE</scope>
    <source>
        <strain evidence="5">DSA</strain>
    </source>
</reference>
<proteinExistence type="inferred from homology"/>
<keyword evidence="3" id="KW-0949">S-adenosyl-L-methionine</keyword>
<dbReference type="Proteomes" id="UP001172911">
    <property type="component" value="Unassembled WGS sequence"/>
</dbReference>
<dbReference type="RefSeq" id="WP_304545703.1">
    <property type="nucleotide sequence ID" value="NZ_JARPTC010000037.1"/>
</dbReference>
<dbReference type="InterPro" id="IPR007757">
    <property type="entry name" value="MT-A70-like"/>
</dbReference>
<keyword evidence="2" id="KW-0808">Transferase</keyword>
<accession>A0AAW7ZH86</accession>
<keyword evidence="6" id="KW-1185">Reference proteome</keyword>
<sequence>MDKYQLILADPPWQCKDQGTRLSPSYNGKQRKSGVRYDTMTLQEICELGEWVRWLAADTAILLMWSIHAIKETHPWPVIKAWGFRYSTAIPWVKARWDAKKQRFVYNIGGGHTVRSCSEELLVCTKGKAASKLVKDRGVPGAIIAPASRVHSRKPVEQYLIAERLVKGPYLELFARERRPGWDAYGNEL</sequence>
<evidence type="ECO:0000313" key="6">
    <source>
        <dbReference type="Proteomes" id="UP001172911"/>
    </source>
</evidence>
<keyword evidence="1 5" id="KW-0489">Methyltransferase</keyword>
<evidence type="ECO:0000313" key="5">
    <source>
        <dbReference type="EMBL" id="MDO7789139.1"/>
    </source>
</evidence>
<dbReference type="EMBL" id="JARPTC010000037">
    <property type="protein sequence ID" value="MDO7789139.1"/>
    <property type="molecule type" value="Genomic_DNA"/>
</dbReference>
<evidence type="ECO:0000256" key="4">
    <source>
        <dbReference type="PROSITE-ProRule" id="PRU00489"/>
    </source>
</evidence>
<name>A0AAW7ZH86_9FIRM</name>
<protein>
    <submittedName>
        <fullName evidence="5">MT-A70 family methyltransferase</fullName>
    </submittedName>
</protein>
<evidence type="ECO:0000256" key="2">
    <source>
        <dbReference type="ARBA" id="ARBA00022679"/>
    </source>
</evidence>
<comment type="caution">
    <text evidence="5">The sequence shown here is derived from an EMBL/GenBank/DDBJ whole genome shotgun (WGS) entry which is preliminary data.</text>
</comment>
<dbReference type="AlphaFoldDB" id="A0AAW7ZH86"/>
<organism evidence="5 6">
    <name type="scientific">Desulforamulus aquiferis</name>
    <dbReference type="NCBI Taxonomy" id="1397668"/>
    <lineage>
        <taxon>Bacteria</taxon>
        <taxon>Bacillati</taxon>
        <taxon>Bacillota</taxon>
        <taxon>Clostridia</taxon>
        <taxon>Eubacteriales</taxon>
        <taxon>Peptococcaceae</taxon>
        <taxon>Desulforamulus</taxon>
    </lineage>
</organism>